<evidence type="ECO:0000313" key="1">
    <source>
        <dbReference type="EMBL" id="CAB3976901.1"/>
    </source>
</evidence>
<protein>
    <submittedName>
        <fullName evidence="1">Uncharacterized protein</fullName>
    </submittedName>
</protein>
<dbReference type="AlphaFoldDB" id="A0A6S7FRH3"/>
<organism evidence="1 2">
    <name type="scientific">Paramuricea clavata</name>
    <name type="common">Red gorgonian</name>
    <name type="synonym">Violescent sea-whip</name>
    <dbReference type="NCBI Taxonomy" id="317549"/>
    <lineage>
        <taxon>Eukaryota</taxon>
        <taxon>Metazoa</taxon>
        <taxon>Cnidaria</taxon>
        <taxon>Anthozoa</taxon>
        <taxon>Octocorallia</taxon>
        <taxon>Malacalcyonacea</taxon>
        <taxon>Plexauridae</taxon>
        <taxon>Paramuricea</taxon>
    </lineage>
</organism>
<sequence length="159" mass="18255">MEEIPEGEHEVNFTWFTYSDLPDDISSVEILLAPARSVWDDHFTDSNYTQNTVSYDLTLHNGVFSRSIPLKTNIYHFLFRVNSANDFAASRKHDVTYLANGRMLNYVNVGDDVLFNKQDLNEEKLPSPVASNTDTSELLNSQRRRKATGLRRLLLCCSY</sequence>
<keyword evidence="2" id="KW-1185">Reference proteome</keyword>
<dbReference type="Proteomes" id="UP001152795">
    <property type="component" value="Unassembled WGS sequence"/>
</dbReference>
<name>A0A6S7FRH3_PARCT</name>
<dbReference type="OrthoDB" id="5975603at2759"/>
<accession>A0A6S7FRH3</accession>
<proteinExistence type="predicted"/>
<dbReference type="EMBL" id="CACRXK020000019">
    <property type="protein sequence ID" value="CAB3976901.1"/>
    <property type="molecule type" value="Genomic_DNA"/>
</dbReference>
<gene>
    <name evidence="1" type="ORF">PACLA_8A029428</name>
</gene>
<evidence type="ECO:0000313" key="2">
    <source>
        <dbReference type="Proteomes" id="UP001152795"/>
    </source>
</evidence>
<comment type="caution">
    <text evidence="1">The sequence shown here is derived from an EMBL/GenBank/DDBJ whole genome shotgun (WGS) entry which is preliminary data.</text>
</comment>
<reference evidence="1" key="1">
    <citation type="submission" date="2020-04" db="EMBL/GenBank/DDBJ databases">
        <authorList>
            <person name="Alioto T."/>
            <person name="Alioto T."/>
            <person name="Gomez Garrido J."/>
        </authorList>
    </citation>
    <scope>NUCLEOTIDE SEQUENCE</scope>
    <source>
        <strain evidence="1">A484AB</strain>
    </source>
</reference>